<reference evidence="2 3" key="1">
    <citation type="journal article" date="2015" name="Genome Biol. Evol.">
        <title>Phylogenomic analyses indicate that early fungi evolved digesting cell walls of algal ancestors of land plants.</title>
        <authorList>
            <person name="Chang Y."/>
            <person name="Wang S."/>
            <person name="Sekimoto S."/>
            <person name="Aerts A.L."/>
            <person name="Choi C."/>
            <person name="Clum A."/>
            <person name="LaButti K.M."/>
            <person name="Lindquist E.A."/>
            <person name="Yee Ngan C."/>
            <person name="Ohm R.A."/>
            <person name="Salamov A.A."/>
            <person name="Grigoriev I.V."/>
            <person name="Spatafora J.W."/>
            <person name="Berbee M.L."/>
        </authorList>
    </citation>
    <scope>NUCLEOTIDE SEQUENCE [LARGE SCALE GENOMIC DNA]</scope>
    <source>
        <strain evidence="2 3">JEL478</strain>
    </source>
</reference>
<dbReference type="InterPro" id="IPR015943">
    <property type="entry name" value="WD40/YVTN_repeat-like_dom_sf"/>
</dbReference>
<dbReference type="AlphaFoldDB" id="A0A139AFC3"/>
<dbReference type="InterPro" id="IPR002372">
    <property type="entry name" value="PQQ_rpt_dom"/>
</dbReference>
<dbReference type="Proteomes" id="UP000070544">
    <property type="component" value="Unassembled WGS sequence"/>
</dbReference>
<gene>
    <name evidence="2" type="ORF">M427DRAFT_70049</name>
</gene>
<organism evidence="2 3">
    <name type="scientific">Gonapodya prolifera (strain JEL478)</name>
    <name type="common">Monoblepharis prolifera</name>
    <dbReference type="NCBI Taxonomy" id="1344416"/>
    <lineage>
        <taxon>Eukaryota</taxon>
        <taxon>Fungi</taxon>
        <taxon>Fungi incertae sedis</taxon>
        <taxon>Chytridiomycota</taxon>
        <taxon>Chytridiomycota incertae sedis</taxon>
        <taxon>Monoblepharidomycetes</taxon>
        <taxon>Monoblepharidales</taxon>
        <taxon>Gonapodyaceae</taxon>
        <taxon>Gonapodya</taxon>
    </lineage>
</organism>
<dbReference type="InterPro" id="IPR018391">
    <property type="entry name" value="PQQ_b-propeller_rpt"/>
</dbReference>
<dbReference type="PANTHER" id="PTHR34512">
    <property type="entry name" value="CELL SURFACE PROTEIN"/>
    <property type="match status" value="1"/>
</dbReference>
<dbReference type="Pfam" id="PF13360">
    <property type="entry name" value="PQQ_2"/>
    <property type="match status" value="2"/>
</dbReference>
<evidence type="ECO:0000259" key="1">
    <source>
        <dbReference type="Pfam" id="PF13360"/>
    </source>
</evidence>
<dbReference type="SMART" id="SM00564">
    <property type="entry name" value="PQQ"/>
    <property type="match status" value="4"/>
</dbReference>
<dbReference type="SUPFAM" id="SSF50998">
    <property type="entry name" value="Quinoprotein alcohol dehydrogenase-like"/>
    <property type="match status" value="1"/>
</dbReference>
<dbReference type="OrthoDB" id="408177at2759"/>
<feature type="domain" description="Pyrrolo-quinoline quinone repeat" evidence="1">
    <location>
        <begin position="166"/>
        <end position="227"/>
    </location>
</feature>
<dbReference type="EMBL" id="KQ965762">
    <property type="protein sequence ID" value="KXS15458.1"/>
    <property type="molecule type" value="Genomic_DNA"/>
</dbReference>
<dbReference type="PANTHER" id="PTHR34512:SF30">
    <property type="entry name" value="OUTER MEMBRANE PROTEIN ASSEMBLY FACTOR BAMB"/>
    <property type="match status" value="1"/>
</dbReference>
<evidence type="ECO:0000313" key="3">
    <source>
        <dbReference type="Proteomes" id="UP000070544"/>
    </source>
</evidence>
<dbReference type="OMA" id="EALWVNK"/>
<name>A0A139AFC3_GONPJ</name>
<sequence length="284" mass="30093">MSLELPPYSSTPPSYNGSASFGIEDDLLFVGAIGHVYALNKRTGAPVWKNTLPSAGRAIVTLTVDRARRAVFVGIQAKVIALDAASGNELWRVPLPGVFNTEPVTMTVSTKNTLLPHASATIRTSATFPNATTMSIDESSSSAIPETHFQHSPPGGLLFVSSQCRASAIDLGTGATRWKRDLVGAGHLPAATLVDGGVVYFAAGGYVYAHDAETGALFWRSTITSAFGRGSYMSIASFTGVSSRNSEDPSVQRYSIAKETTSRLLESEAARSRRLLGLSPRPDV</sequence>
<accession>A0A139AFC3</accession>
<evidence type="ECO:0000313" key="2">
    <source>
        <dbReference type="EMBL" id="KXS15458.1"/>
    </source>
</evidence>
<dbReference type="InterPro" id="IPR011047">
    <property type="entry name" value="Quinoprotein_ADH-like_sf"/>
</dbReference>
<keyword evidence="3" id="KW-1185">Reference proteome</keyword>
<proteinExistence type="predicted"/>
<dbReference type="Gene3D" id="2.130.10.10">
    <property type="entry name" value="YVTN repeat-like/Quinoprotein amine dehydrogenase"/>
    <property type="match status" value="2"/>
</dbReference>
<protein>
    <submittedName>
        <fullName evidence="2">Quino protein alcohol dehydrogenase-like protein</fullName>
    </submittedName>
</protein>
<feature type="domain" description="Pyrrolo-quinoline quinone repeat" evidence="1">
    <location>
        <begin position="34"/>
        <end position="104"/>
    </location>
</feature>